<dbReference type="OrthoDB" id="1377410at2"/>
<evidence type="ECO:0000313" key="5">
    <source>
        <dbReference type="Proteomes" id="UP000006049"/>
    </source>
</evidence>
<dbReference type="RefSeq" id="WP_014782052.1">
    <property type="nucleotide sequence ID" value="NC_018013.1"/>
</dbReference>
<evidence type="ECO:0000256" key="2">
    <source>
        <dbReference type="SAM" id="SignalP"/>
    </source>
</evidence>
<keyword evidence="1 2" id="KW-0732">Signal</keyword>
<keyword evidence="5" id="KW-1185">Reference proteome</keyword>
<dbReference type="HOGENOM" id="CLU_768662_0_0_10"/>
<accession>I3YUX6</accession>
<gene>
    <name evidence="4" type="ordered locus">Aeqsu_1301</name>
</gene>
<feature type="signal peptide" evidence="2">
    <location>
        <begin position="1"/>
        <end position="19"/>
    </location>
</feature>
<dbReference type="EMBL" id="CP003280">
    <property type="protein sequence ID" value="AFL80794.1"/>
    <property type="molecule type" value="Genomic_DNA"/>
</dbReference>
<evidence type="ECO:0000256" key="1">
    <source>
        <dbReference type="ARBA" id="ARBA00022729"/>
    </source>
</evidence>
<dbReference type="STRING" id="746697.Aeqsu_1301"/>
<dbReference type="AlphaFoldDB" id="I3YUX6"/>
<dbReference type="PATRIC" id="fig|746697.3.peg.1317"/>
<dbReference type="KEGG" id="asl:Aeqsu_1301"/>
<evidence type="ECO:0000313" key="4">
    <source>
        <dbReference type="EMBL" id="AFL80794.1"/>
    </source>
</evidence>
<dbReference type="InterPro" id="IPR026444">
    <property type="entry name" value="Secre_tail"/>
</dbReference>
<dbReference type="eggNOG" id="COG4886">
    <property type="taxonomic scope" value="Bacteria"/>
</dbReference>
<proteinExistence type="predicted"/>
<protein>
    <recommendedName>
        <fullName evidence="3">Secretion system C-terminal sorting domain-containing protein</fullName>
    </recommendedName>
</protein>
<organism evidence="4 5">
    <name type="scientific">Aequorivita sublithincola (strain DSM 14238 / LMG 21431 / ACAM 643 / 9-3)</name>
    <dbReference type="NCBI Taxonomy" id="746697"/>
    <lineage>
        <taxon>Bacteria</taxon>
        <taxon>Pseudomonadati</taxon>
        <taxon>Bacteroidota</taxon>
        <taxon>Flavobacteriia</taxon>
        <taxon>Flavobacteriales</taxon>
        <taxon>Flavobacteriaceae</taxon>
        <taxon>Aequorivita</taxon>
    </lineage>
</organism>
<dbReference type="NCBIfam" id="TIGR04183">
    <property type="entry name" value="Por_Secre_tail"/>
    <property type="match status" value="1"/>
</dbReference>
<feature type="domain" description="Secretion system C-terminal sorting" evidence="3">
    <location>
        <begin position="290"/>
        <end position="358"/>
    </location>
</feature>
<dbReference type="Proteomes" id="UP000006049">
    <property type="component" value="Chromosome"/>
</dbReference>
<name>I3YUX6_AEQSU</name>
<sequence>MKKLLLLFTICFSILASFAQPAGILNETFRLKSLSIGNSYYTPNGESPNLTFYEVTGNYVAEANGISNVLNAAASFSGNSFTLNNYGITLNDCVEPNCYYEDLYFYSILTTTNLDSKTFTYNYYENNGYKYFRISDSNNKRAYYSTEPAPEPNPLLFQTWYLFMQEVDLGDPIFFDGSNPPQITINPDFTYTGVEGCATISGDFILGNGDYSDFLLQSRNYQQDESNCPPGSVNYAMNELQIGIALNSIVYEGANNIDYFEYESFPGFISRFSNAKPLATPENSLIDLKIFPNPAQNKLIIHSANNDFDSISIIDINGRQILSKENFNSNEIDVSSLKTGMYFITIETSEGNITKKFIKN</sequence>
<feature type="chain" id="PRO_5003683933" description="Secretion system C-terminal sorting domain-containing protein" evidence="2">
    <location>
        <begin position="20"/>
        <end position="360"/>
    </location>
</feature>
<reference evidence="4 5" key="1">
    <citation type="submission" date="2012-06" db="EMBL/GenBank/DDBJ databases">
        <title>The complete genome of Aequorivita sublithincola DSM 14238.</title>
        <authorList>
            <consortium name="US DOE Joint Genome Institute (JGI-PGF)"/>
            <person name="Lucas S."/>
            <person name="Copeland A."/>
            <person name="Lapidus A."/>
            <person name="Goodwin L."/>
            <person name="Pitluck S."/>
            <person name="Peters L."/>
            <person name="Munk A.C.C."/>
            <person name="Kyrpides N."/>
            <person name="Mavromatis K."/>
            <person name="Pagani I."/>
            <person name="Ivanova N."/>
            <person name="Ovchinnikova G."/>
            <person name="Zeytun A."/>
            <person name="Detter J.C."/>
            <person name="Han C."/>
            <person name="Land M."/>
            <person name="Hauser L."/>
            <person name="Markowitz V."/>
            <person name="Cheng J.-F."/>
            <person name="Hugenholtz P."/>
            <person name="Woyke T."/>
            <person name="Wu D."/>
            <person name="Tindall B."/>
            <person name="Faehnrich R."/>
            <person name="Brambilla E."/>
            <person name="Klenk H.-P."/>
            <person name="Eisen J.A."/>
        </authorList>
    </citation>
    <scope>NUCLEOTIDE SEQUENCE [LARGE SCALE GENOMIC DNA]</scope>
    <source>
        <strain evidence="5">DSM 14238 / LMG 21431 / ACAM 643 / 9-3</strain>
    </source>
</reference>
<dbReference type="Pfam" id="PF18962">
    <property type="entry name" value="Por_Secre_tail"/>
    <property type="match status" value="1"/>
</dbReference>
<evidence type="ECO:0000259" key="3">
    <source>
        <dbReference type="Pfam" id="PF18962"/>
    </source>
</evidence>